<dbReference type="GO" id="GO:0016747">
    <property type="term" value="F:acyltransferase activity, transferring groups other than amino-acyl groups"/>
    <property type="evidence" value="ECO:0007669"/>
    <property type="project" value="InterPro"/>
</dbReference>
<dbReference type="InterPro" id="IPR051531">
    <property type="entry name" value="N-acetyltransferase"/>
</dbReference>
<dbReference type="PROSITE" id="PS51186">
    <property type="entry name" value="GNAT"/>
    <property type="match status" value="1"/>
</dbReference>
<proteinExistence type="predicted"/>
<dbReference type="Gene3D" id="3.40.630.30">
    <property type="match status" value="1"/>
</dbReference>
<sequence length="260" mass="29412">MEVAKPLPNRKVNYQFLLHLIRTDITYLVLVLHSFSFKSVRSYISIQYLQYASLRPQVFFSDDWVITLPTFPKVKFVRLTPPRSDEYTKILMDPLNRPFANPSELAEAWDEESIRARKERFLARYTLSKTNHQALEFLVQIDGETVGKGSVYEIPEVHVGLANIGFGLAESARGKGIGKAGWQVLLRLSNELDISLVGAGTMSANKPMRALAKSLGFTEREEVLTVPGQGVVADILFENIDYKRYKDLDMKVDFLGPAPE</sequence>
<dbReference type="PANTHER" id="PTHR43792:SF1">
    <property type="entry name" value="N-ACETYLTRANSFERASE DOMAIN-CONTAINING PROTEIN"/>
    <property type="match status" value="1"/>
</dbReference>
<accession>A0A2J6SDF8</accession>
<reference evidence="2 3" key="1">
    <citation type="submission" date="2016-04" db="EMBL/GenBank/DDBJ databases">
        <title>A degradative enzymes factory behind the ericoid mycorrhizal symbiosis.</title>
        <authorList>
            <consortium name="DOE Joint Genome Institute"/>
            <person name="Martino E."/>
            <person name="Morin E."/>
            <person name="Grelet G."/>
            <person name="Kuo A."/>
            <person name="Kohler A."/>
            <person name="Daghino S."/>
            <person name="Barry K."/>
            <person name="Choi C."/>
            <person name="Cichocki N."/>
            <person name="Clum A."/>
            <person name="Copeland A."/>
            <person name="Hainaut M."/>
            <person name="Haridas S."/>
            <person name="Labutti K."/>
            <person name="Lindquist E."/>
            <person name="Lipzen A."/>
            <person name="Khouja H.-R."/>
            <person name="Murat C."/>
            <person name="Ohm R."/>
            <person name="Olson A."/>
            <person name="Spatafora J."/>
            <person name="Veneault-Fourrey C."/>
            <person name="Henrissat B."/>
            <person name="Grigoriev I."/>
            <person name="Martin F."/>
            <person name="Perotto S."/>
        </authorList>
    </citation>
    <scope>NUCLEOTIDE SEQUENCE [LARGE SCALE GENOMIC DNA]</scope>
    <source>
        <strain evidence="2 3">F</strain>
    </source>
</reference>
<dbReference type="SUPFAM" id="SSF55729">
    <property type="entry name" value="Acyl-CoA N-acyltransferases (Nat)"/>
    <property type="match status" value="1"/>
</dbReference>
<protein>
    <recommendedName>
        <fullName evidence="1">N-acetyltransferase domain-containing protein</fullName>
    </recommendedName>
</protein>
<dbReference type="Pfam" id="PF00583">
    <property type="entry name" value="Acetyltransf_1"/>
    <property type="match status" value="1"/>
</dbReference>
<feature type="domain" description="N-acetyltransferase" evidence="1">
    <location>
        <begin position="74"/>
        <end position="238"/>
    </location>
</feature>
<keyword evidence="3" id="KW-1185">Reference proteome</keyword>
<gene>
    <name evidence="2" type="ORF">L207DRAFT_477465</name>
</gene>
<evidence type="ECO:0000313" key="3">
    <source>
        <dbReference type="Proteomes" id="UP000235786"/>
    </source>
</evidence>
<dbReference type="InterPro" id="IPR016181">
    <property type="entry name" value="Acyl_CoA_acyltransferase"/>
</dbReference>
<name>A0A2J6SDF8_HYAVF</name>
<dbReference type="Proteomes" id="UP000235786">
    <property type="component" value="Unassembled WGS sequence"/>
</dbReference>
<dbReference type="AlphaFoldDB" id="A0A2J6SDF8"/>
<dbReference type="EMBL" id="KZ613937">
    <property type="protein sequence ID" value="PMD48796.1"/>
    <property type="molecule type" value="Genomic_DNA"/>
</dbReference>
<dbReference type="OrthoDB" id="4224637at2759"/>
<evidence type="ECO:0000313" key="2">
    <source>
        <dbReference type="EMBL" id="PMD48796.1"/>
    </source>
</evidence>
<dbReference type="PANTHER" id="PTHR43792">
    <property type="entry name" value="GNAT FAMILY, PUTATIVE (AFU_ORTHOLOGUE AFUA_3G00765)-RELATED-RELATED"/>
    <property type="match status" value="1"/>
</dbReference>
<dbReference type="InterPro" id="IPR000182">
    <property type="entry name" value="GNAT_dom"/>
</dbReference>
<organism evidence="2 3">
    <name type="scientific">Hyaloscypha variabilis (strain UAMH 11265 / GT02V1 / F)</name>
    <name type="common">Meliniomyces variabilis</name>
    <dbReference type="NCBI Taxonomy" id="1149755"/>
    <lineage>
        <taxon>Eukaryota</taxon>
        <taxon>Fungi</taxon>
        <taxon>Dikarya</taxon>
        <taxon>Ascomycota</taxon>
        <taxon>Pezizomycotina</taxon>
        <taxon>Leotiomycetes</taxon>
        <taxon>Helotiales</taxon>
        <taxon>Hyaloscyphaceae</taxon>
        <taxon>Hyaloscypha</taxon>
        <taxon>Hyaloscypha variabilis</taxon>
    </lineage>
</organism>
<evidence type="ECO:0000259" key="1">
    <source>
        <dbReference type="PROSITE" id="PS51186"/>
    </source>
</evidence>